<evidence type="ECO:0000313" key="3">
    <source>
        <dbReference type="EMBL" id="KAK8885685.1"/>
    </source>
</evidence>
<organism evidence="3 4">
    <name type="scientific">Tritrichomonas musculus</name>
    <dbReference type="NCBI Taxonomy" id="1915356"/>
    <lineage>
        <taxon>Eukaryota</taxon>
        <taxon>Metamonada</taxon>
        <taxon>Parabasalia</taxon>
        <taxon>Tritrichomonadida</taxon>
        <taxon>Tritrichomonadidae</taxon>
        <taxon>Tritrichomonas</taxon>
    </lineage>
</organism>
<feature type="compositionally biased region" description="Polar residues" evidence="1">
    <location>
        <begin position="1390"/>
        <end position="1399"/>
    </location>
</feature>
<evidence type="ECO:0000256" key="2">
    <source>
        <dbReference type="SAM" id="Phobius"/>
    </source>
</evidence>
<dbReference type="EMBL" id="JAPFFF010000007">
    <property type="protein sequence ID" value="KAK8885685.1"/>
    <property type="molecule type" value="Genomic_DNA"/>
</dbReference>
<evidence type="ECO:0000313" key="4">
    <source>
        <dbReference type="Proteomes" id="UP001470230"/>
    </source>
</evidence>
<keyword evidence="2" id="KW-0812">Transmembrane</keyword>
<dbReference type="Proteomes" id="UP001470230">
    <property type="component" value="Unassembled WGS sequence"/>
</dbReference>
<keyword evidence="4" id="KW-1185">Reference proteome</keyword>
<name>A0ABR2K3J3_9EUKA</name>
<reference evidence="3 4" key="1">
    <citation type="submission" date="2024-04" db="EMBL/GenBank/DDBJ databases">
        <title>Tritrichomonas musculus Genome.</title>
        <authorList>
            <person name="Alves-Ferreira E."/>
            <person name="Grigg M."/>
            <person name="Lorenzi H."/>
            <person name="Galac M."/>
        </authorList>
    </citation>
    <scope>NUCLEOTIDE SEQUENCE [LARGE SCALE GENOMIC DNA]</scope>
    <source>
        <strain evidence="3 4">EAF2021</strain>
    </source>
</reference>
<feature type="compositionally biased region" description="Low complexity" evidence="1">
    <location>
        <begin position="1331"/>
        <end position="1376"/>
    </location>
</feature>
<accession>A0ABR2K3J3</accession>
<protein>
    <recommendedName>
        <fullName evidence="5">SCP domain-containing protein</fullName>
    </recommendedName>
</protein>
<proteinExistence type="predicted"/>
<dbReference type="InterPro" id="IPR036249">
    <property type="entry name" value="Thioredoxin-like_sf"/>
</dbReference>
<feature type="region of interest" description="Disordered" evidence="1">
    <location>
        <begin position="1296"/>
        <end position="1399"/>
    </location>
</feature>
<sequence length="1467" mass="166713">MLLLFLFSLVLGERIKQCTPKRTLFDVTLDNIDKVVGGPRPVFLRLIKNGCPYAKTSQAYWDKAAELFPNVQFVRGECIYHPQVCSRFNVQISPSHAVIGPNSSTVRTFFTNPDEISKSTQYFSDVLSQNFQFYSFDTPSIEDLIPQNTNNFFESAPYSVFLLYDSKCYEDLDLIATWLTKVTDGKITADEIAIGKLDCGKYPDECKKWGSKYPAANVFSREKGTSISISEFDHLQKRLDQVIEYLNNSNEVYPTPFPYPSEPEDIETEPEIENVNKLTLDNLQKRTLEEIKEKYLAAKKKEYEGSEYTGSAGSNGRCRQITMNPQIINESLKHIKFFRELAGLPNHNIRNEESQNEGCYYGAKYLTYIGRLTHSVNEAYSKYCDFGSHWKDLKNALAWSNLAQSSNNNDIWSMVAGLVKDEGDENEGVIGHRRWFLYPYLSKIGVGFYPWYKFKKPNGEYMQYPATGVWRVHDGTAYQIPYTLVNFIAYPPPGPFPINELPTSWTIYYHKFQNYDENDLSKITVKLTRDDGIPLTYQKLYLSKKNVGMTGTLIIKLSAKTLTKLTVGHGVHVQIYLLDGETRDLLDYTFTFFDFSLETQLCFYQNDINKCPETIPKENRLGPGEYQGFTQTGITRTVINVAEKITLNEPLRLNYSKNIFVKGEKILGTVICGIGYTIDFADPTQTIVQSEMDPYDFKSGVFKTSRYPKRIDIIFTREPCARNTFRTLFYVGSYTQFTYMKRAVDGEYRYFFSISNSDIDWTFVCLSVTDFEYACLGSVNDYKNYIDKNTKCTVFQSFTELKSLKTSKRVIRVYADGLLYFSASGLADGSYHDYEIYSKGDIQFQYSDKINMRARSIMVQRLEGTDKKICPVFGFRDSIYGRPKYEAGLRLFPFRNLTINGFYHNPKVQYIEEGYKVSVQGDWTAKSNLNKASNIVLHDERVKPYFNESGYFYYKKKQSETTIPIFITNGLHDRYYFVKYYDAENTVRFRPSPESSSKAVIFDFTKISKWSDEIQNGALVIFENYMDITIVTQENFYFNSLYYNPTQYIITRNCSRVRYIDGKNQTNGIPEKFAVNFEFTGTVNADVSSDTETPSVYKTVTVRFDKSIKGTNTRFHTTTYYDCRPTMKNVTLGPYNIIVDSIVKCINSTLYGSFEFRYAKGTYNPLLYLQNCSFQVNSIKVVIYSESYLTGFESAKILESAFDENIIISGLDPETSKELLSKITIVKENDVKITTHKAVLTKDSKGILIVPTSFSSSNAPNVPSKYDPENPENYGNEDRIEDEFYIFSDEDEVIKDDESGDEFEQSFELNPSPPPAPTPLPSLSPLPLPTGVPTEPQESSTSSSSSSSSSTSTSSSSSSTSTSSSSSSTSTSTSDSSSEDDSSYSDLVKPSNNGSDIVNDNQQELHKKKKKQQIAIIAGVVAGAVVVIAVIIVVVIIMHKKKYVPSSDGGTIPPSPEEGEKMDQDPI</sequence>
<feature type="compositionally biased region" description="Acidic residues" evidence="1">
    <location>
        <begin position="1296"/>
        <end position="1305"/>
    </location>
</feature>
<keyword evidence="2" id="KW-1133">Transmembrane helix</keyword>
<gene>
    <name evidence="3" type="ORF">M9Y10_041137</name>
</gene>
<feature type="compositionally biased region" description="Basic and acidic residues" evidence="1">
    <location>
        <begin position="1458"/>
        <end position="1467"/>
    </location>
</feature>
<keyword evidence="2" id="KW-0472">Membrane</keyword>
<evidence type="ECO:0000256" key="1">
    <source>
        <dbReference type="SAM" id="MobiDB-lite"/>
    </source>
</evidence>
<dbReference type="SUPFAM" id="SSF52833">
    <property type="entry name" value="Thioredoxin-like"/>
    <property type="match status" value="1"/>
</dbReference>
<feature type="region of interest" description="Disordered" evidence="1">
    <location>
        <begin position="1444"/>
        <end position="1467"/>
    </location>
</feature>
<evidence type="ECO:0008006" key="5">
    <source>
        <dbReference type="Google" id="ProtNLM"/>
    </source>
</evidence>
<feature type="compositionally biased region" description="Pro residues" evidence="1">
    <location>
        <begin position="1311"/>
        <end position="1330"/>
    </location>
</feature>
<comment type="caution">
    <text evidence="3">The sequence shown here is derived from an EMBL/GenBank/DDBJ whole genome shotgun (WGS) entry which is preliminary data.</text>
</comment>
<feature type="region of interest" description="Disordered" evidence="1">
    <location>
        <begin position="1257"/>
        <end position="1277"/>
    </location>
</feature>
<feature type="transmembrane region" description="Helical" evidence="2">
    <location>
        <begin position="1414"/>
        <end position="1437"/>
    </location>
</feature>
<dbReference type="Gene3D" id="3.40.30.10">
    <property type="entry name" value="Glutaredoxin"/>
    <property type="match status" value="1"/>
</dbReference>